<evidence type="ECO:0000256" key="1">
    <source>
        <dbReference type="ARBA" id="ARBA00000971"/>
    </source>
</evidence>
<dbReference type="InterPro" id="IPR046357">
    <property type="entry name" value="PPIase_dom_sf"/>
</dbReference>
<evidence type="ECO:0000256" key="2">
    <source>
        <dbReference type="ARBA" id="ARBA00004496"/>
    </source>
</evidence>
<dbReference type="OrthoDB" id="9808891at2"/>
<dbReference type="Gene3D" id="3.10.50.40">
    <property type="match status" value="1"/>
</dbReference>
<dbReference type="EMBL" id="MWQO01000007">
    <property type="protein sequence ID" value="THD11739.1"/>
    <property type="molecule type" value="Genomic_DNA"/>
</dbReference>
<gene>
    <name evidence="12" type="ORF">B1806_02400</name>
</gene>
<evidence type="ECO:0000256" key="4">
    <source>
        <dbReference type="ARBA" id="ARBA00022490"/>
    </source>
</evidence>
<comment type="function">
    <text evidence="8">Also involved in hydrogenase metallocenter assembly, probably by participating in the nickel insertion step. This function in hydrogenase biosynthesis requires chaperone activity and the presence of the metal-binding domain, but not PPIase activity.</text>
</comment>
<keyword evidence="5 9" id="KW-0697">Rotamase</keyword>
<dbReference type="GO" id="GO:0005737">
    <property type="term" value="C:cytoplasm"/>
    <property type="evidence" value="ECO:0007669"/>
    <property type="project" value="UniProtKB-SubCell"/>
</dbReference>
<comment type="caution">
    <text evidence="12">The sequence shown here is derived from an EMBL/GenBank/DDBJ whole genome shotgun (WGS) entry which is preliminary data.</text>
</comment>
<proteinExistence type="inferred from homology"/>
<protein>
    <recommendedName>
        <fullName evidence="10">Peptidyl-prolyl cis-trans isomerase</fullName>
        <ecNumber evidence="10">5.2.1.8</ecNumber>
    </recommendedName>
</protein>
<dbReference type="RefSeq" id="WP_081126940.1">
    <property type="nucleotide sequence ID" value="NZ_DAHXOC010000048.1"/>
</dbReference>
<evidence type="ECO:0000256" key="7">
    <source>
        <dbReference type="ARBA" id="ARBA00023235"/>
    </source>
</evidence>
<evidence type="ECO:0000313" key="13">
    <source>
        <dbReference type="Proteomes" id="UP000307749"/>
    </source>
</evidence>
<comment type="catalytic activity">
    <reaction evidence="1 9 10">
        <text>[protein]-peptidylproline (omega=180) = [protein]-peptidylproline (omega=0)</text>
        <dbReference type="Rhea" id="RHEA:16237"/>
        <dbReference type="Rhea" id="RHEA-COMP:10747"/>
        <dbReference type="Rhea" id="RHEA-COMP:10748"/>
        <dbReference type="ChEBI" id="CHEBI:83833"/>
        <dbReference type="ChEBI" id="CHEBI:83834"/>
        <dbReference type="EC" id="5.2.1.8"/>
    </reaction>
</comment>
<evidence type="ECO:0000259" key="11">
    <source>
        <dbReference type="PROSITE" id="PS50059"/>
    </source>
</evidence>
<reference evidence="12 13" key="1">
    <citation type="submission" date="2017-02" db="EMBL/GenBank/DDBJ databases">
        <title>Whole genome sequencing of Metallibacterium scheffleri DSM 24874 (T).</title>
        <authorList>
            <person name="Kumar S."/>
            <person name="Patil P."/>
            <person name="Patil P.B."/>
        </authorList>
    </citation>
    <scope>NUCLEOTIDE SEQUENCE [LARGE SCALE GENOMIC DNA]</scope>
    <source>
        <strain evidence="12 13">DSM 24874</strain>
    </source>
</reference>
<comment type="subcellular location">
    <subcellularLocation>
        <location evidence="2">Cytoplasm</location>
    </subcellularLocation>
</comment>
<evidence type="ECO:0000256" key="6">
    <source>
        <dbReference type="ARBA" id="ARBA00023186"/>
    </source>
</evidence>
<comment type="similarity">
    <text evidence="3 10">Belongs to the FKBP-type PPIase family.</text>
</comment>
<dbReference type="AlphaFoldDB" id="A0A4S3KRR2"/>
<dbReference type="GO" id="GO:0042026">
    <property type="term" value="P:protein refolding"/>
    <property type="evidence" value="ECO:0007669"/>
    <property type="project" value="UniProtKB-ARBA"/>
</dbReference>
<dbReference type="GO" id="GO:0003755">
    <property type="term" value="F:peptidyl-prolyl cis-trans isomerase activity"/>
    <property type="evidence" value="ECO:0007669"/>
    <property type="project" value="UniProtKB-UniRule"/>
</dbReference>
<dbReference type="STRING" id="993689.GCA_002077135_01555"/>
<dbReference type="PANTHER" id="PTHR47861:SF3">
    <property type="entry name" value="FKBP-TYPE PEPTIDYL-PROLYL CIS-TRANS ISOMERASE SLYD"/>
    <property type="match status" value="1"/>
</dbReference>
<dbReference type="Pfam" id="PF00254">
    <property type="entry name" value="FKBP_C"/>
    <property type="match status" value="1"/>
</dbReference>
<dbReference type="SUPFAM" id="SSF54534">
    <property type="entry name" value="FKBP-like"/>
    <property type="match status" value="1"/>
</dbReference>
<keyword evidence="6" id="KW-0143">Chaperone</keyword>
<dbReference type="PANTHER" id="PTHR47861">
    <property type="entry name" value="FKBP-TYPE PEPTIDYL-PROLYL CIS-TRANS ISOMERASE SLYD"/>
    <property type="match status" value="1"/>
</dbReference>
<feature type="domain" description="PPIase FKBP-type" evidence="11">
    <location>
        <begin position="6"/>
        <end position="80"/>
    </location>
</feature>
<organism evidence="12 13">
    <name type="scientific">Metallibacterium scheffleri</name>
    <dbReference type="NCBI Taxonomy" id="993689"/>
    <lineage>
        <taxon>Bacteria</taxon>
        <taxon>Pseudomonadati</taxon>
        <taxon>Pseudomonadota</taxon>
        <taxon>Gammaproteobacteria</taxon>
        <taxon>Lysobacterales</taxon>
        <taxon>Rhodanobacteraceae</taxon>
        <taxon>Metallibacterium</taxon>
    </lineage>
</organism>
<evidence type="ECO:0000256" key="10">
    <source>
        <dbReference type="RuleBase" id="RU003915"/>
    </source>
</evidence>
<keyword evidence="7 9" id="KW-0413">Isomerase</keyword>
<evidence type="ECO:0000256" key="8">
    <source>
        <dbReference type="ARBA" id="ARBA00037071"/>
    </source>
</evidence>
<keyword evidence="13" id="KW-1185">Reference proteome</keyword>
<evidence type="ECO:0000313" key="12">
    <source>
        <dbReference type="EMBL" id="THD11739.1"/>
    </source>
</evidence>
<evidence type="ECO:0000256" key="9">
    <source>
        <dbReference type="PROSITE-ProRule" id="PRU00277"/>
    </source>
</evidence>
<dbReference type="Proteomes" id="UP000307749">
    <property type="component" value="Unassembled WGS sequence"/>
</dbReference>
<dbReference type="EC" id="5.2.1.8" evidence="10"/>
<evidence type="ECO:0000256" key="3">
    <source>
        <dbReference type="ARBA" id="ARBA00006577"/>
    </source>
</evidence>
<name>A0A4S3KRR2_9GAMM</name>
<evidence type="ECO:0000256" key="5">
    <source>
        <dbReference type="ARBA" id="ARBA00023110"/>
    </source>
</evidence>
<dbReference type="PROSITE" id="PS50059">
    <property type="entry name" value="FKBP_PPIASE"/>
    <property type="match status" value="1"/>
</dbReference>
<dbReference type="InterPro" id="IPR001179">
    <property type="entry name" value="PPIase_FKBP_dom"/>
</dbReference>
<sequence length="164" mass="17866">MPIAKDHVVSLHYRVSEGSQPIESSFERNEPLYVLIGHQNIIPGLEQALLGREAGERFNVTVPPEQAYGQRQDGMLVRVPKKYFAHAGQLRPGMLVPLALKDGGQEWVTVVKVGMTTVDVDRNPPMAGKTLDFEVEILAVRDASAEEVAHHHAHGAEGGAHGHG</sequence>
<keyword evidence="4" id="KW-0963">Cytoplasm</keyword>
<accession>A0A4S3KRR2</accession>